<dbReference type="InterPro" id="IPR003731">
    <property type="entry name" value="Di-Nase_FeMo-co_biosynth"/>
</dbReference>
<evidence type="ECO:0000256" key="1">
    <source>
        <dbReference type="ARBA" id="ARBA00023231"/>
    </source>
</evidence>
<dbReference type="InterPro" id="IPR036105">
    <property type="entry name" value="DiNase_FeMo-co_biosyn_sf"/>
</dbReference>
<dbReference type="EMBL" id="CP000563">
    <property type="protein sequence ID" value="ABN63172.1"/>
    <property type="molecule type" value="Genomic_DNA"/>
</dbReference>
<dbReference type="Gene3D" id="3.30.420.130">
    <property type="entry name" value="Dinitrogenase iron-molybdenum cofactor biosynthesis domain"/>
    <property type="match status" value="1"/>
</dbReference>
<feature type="domain" description="Dinitrogenase iron-molybdenum cofactor biosynthesis" evidence="2">
    <location>
        <begin position="10"/>
        <end position="97"/>
    </location>
</feature>
<gene>
    <name evidence="3" type="ordered locus">Sbal_3698</name>
</gene>
<organism evidence="3 4">
    <name type="scientific">Shewanella baltica (strain OS155 / ATCC BAA-1091)</name>
    <dbReference type="NCBI Taxonomy" id="325240"/>
    <lineage>
        <taxon>Bacteria</taxon>
        <taxon>Pseudomonadati</taxon>
        <taxon>Pseudomonadota</taxon>
        <taxon>Gammaproteobacteria</taxon>
        <taxon>Alteromonadales</taxon>
        <taxon>Shewanellaceae</taxon>
        <taxon>Shewanella</taxon>
    </lineage>
</organism>
<dbReference type="Proteomes" id="UP000001557">
    <property type="component" value="Chromosome"/>
</dbReference>
<dbReference type="Pfam" id="PF02579">
    <property type="entry name" value="Nitro_FeMo-Co"/>
    <property type="match status" value="1"/>
</dbReference>
<accession>A3D8V9</accession>
<dbReference type="KEGG" id="sbl:Sbal_3698"/>
<dbReference type="OrthoDB" id="6215304at2"/>
<protein>
    <recommendedName>
        <fullName evidence="2">Dinitrogenase iron-molybdenum cofactor biosynthesis domain-containing protein</fullName>
    </recommendedName>
</protein>
<dbReference type="RefSeq" id="WP_011847841.1">
    <property type="nucleotide sequence ID" value="NC_009052.1"/>
</dbReference>
<evidence type="ECO:0000313" key="4">
    <source>
        <dbReference type="Proteomes" id="UP000001557"/>
    </source>
</evidence>
<dbReference type="SUPFAM" id="SSF53146">
    <property type="entry name" value="Nitrogenase accessory factor-like"/>
    <property type="match status" value="1"/>
</dbReference>
<dbReference type="AlphaFoldDB" id="A3D8V9"/>
<evidence type="ECO:0000313" key="3">
    <source>
        <dbReference type="EMBL" id="ABN63172.1"/>
    </source>
</evidence>
<sequence>MIIAMPMSRERLAIHFTKAVKIGFYNEHFQLIKLVDSPAIEGDCRAKKALLELIIQQGTDIVIVQNIGERMLGKLLDAGISVSKGSASQTVATLLAQTADLNLRLTDASQGRASLKHAAKGGCCHSKGDGCGCGGKAKTTSRSTRLMDTPTAQVKLDKSVHYASFRPLINKSLTQSTTK</sequence>
<reference evidence="3 4" key="1">
    <citation type="submission" date="2007-02" db="EMBL/GenBank/DDBJ databases">
        <title>Complete sequence of chromosome of Shewanella baltica OS155.</title>
        <authorList>
            <consortium name="US DOE Joint Genome Institute"/>
            <person name="Copeland A."/>
            <person name="Lucas S."/>
            <person name="Lapidus A."/>
            <person name="Barry K."/>
            <person name="Detter J.C."/>
            <person name="Glavina del Rio T."/>
            <person name="Hammon N."/>
            <person name="Israni S."/>
            <person name="Dalin E."/>
            <person name="Tice H."/>
            <person name="Pitluck S."/>
            <person name="Sims D.R."/>
            <person name="Brettin T."/>
            <person name="Bruce D."/>
            <person name="Han C."/>
            <person name="Tapia R."/>
            <person name="Brainard J."/>
            <person name="Schmutz J."/>
            <person name="Larimer F."/>
            <person name="Land M."/>
            <person name="Hauser L."/>
            <person name="Kyrpides N."/>
            <person name="Mikhailova N."/>
            <person name="Brettar I."/>
            <person name="Klappenbach J."/>
            <person name="Konstantinidis K."/>
            <person name="Rodrigues J."/>
            <person name="Tiedje J."/>
            <person name="Richardson P."/>
        </authorList>
    </citation>
    <scope>NUCLEOTIDE SEQUENCE [LARGE SCALE GENOMIC DNA]</scope>
    <source>
        <strain evidence="4">OS155 / ATCC BAA-1091</strain>
    </source>
</reference>
<keyword evidence="1" id="KW-0535">Nitrogen fixation</keyword>
<keyword evidence="4" id="KW-1185">Reference proteome</keyword>
<name>A3D8V9_SHEB5</name>
<dbReference type="HOGENOM" id="CLU_111580_0_0_6"/>
<dbReference type="STRING" id="325240.Sbal_3698"/>
<proteinExistence type="predicted"/>
<evidence type="ECO:0000259" key="2">
    <source>
        <dbReference type="Pfam" id="PF02579"/>
    </source>
</evidence>